<organism evidence="2 3">
    <name type="scientific">Salinimicrobium flavum</name>
    <dbReference type="NCBI Taxonomy" id="1737065"/>
    <lineage>
        <taxon>Bacteria</taxon>
        <taxon>Pseudomonadati</taxon>
        <taxon>Bacteroidota</taxon>
        <taxon>Flavobacteriia</taxon>
        <taxon>Flavobacteriales</taxon>
        <taxon>Flavobacteriaceae</taxon>
        <taxon>Salinimicrobium</taxon>
    </lineage>
</organism>
<gene>
    <name evidence="2" type="ORF">ACFSTG_14950</name>
</gene>
<keyword evidence="1" id="KW-0732">Signal</keyword>
<dbReference type="RefSeq" id="WP_380755047.1">
    <property type="nucleotide sequence ID" value="NZ_JBHULT010000013.1"/>
</dbReference>
<protein>
    <submittedName>
        <fullName evidence="2">Uncharacterized protein</fullName>
    </submittedName>
</protein>
<feature type="chain" id="PRO_5046008626" evidence="1">
    <location>
        <begin position="20"/>
        <end position="281"/>
    </location>
</feature>
<proteinExistence type="predicted"/>
<dbReference type="EMBL" id="JBHULT010000013">
    <property type="protein sequence ID" value="MFD2519205.1"/>
    <property type="molecule type" value="Genomic_DNA"/>
</dbReference>
<sequence>MRKYILPICLLLLSIPALAQEVVFKAEYKPGKKYIIELRTVASTETSFSGDPQMMEYMESAGVTNPVISKDETFIPTTLTTGAREEDGQFPAIMVYGDIDSKTVMNGETYTKRSPLSGVRVMGKYSNGNKFVIDSVIGNEAPADIKNMLVSTIENLQQQIEFPRHSLKVGDTFTNKIPIQVPVEGMKPIRTEITTLYKLKKIDAGTAFFDLQQTINLNSEQEEFELKAEGTGTGSLEYDIKEEFITSFNSEIPMELDLQMPQNLSVKVKMNTLTSQKVSIE</sequence>
<reference evidence="3" key="1">
    <citation type="journal article" date="2019" name="Int. J. Syst. Evol. Microbiol.">
        <title>The Global Catalogue of Microorganisms (GCM) 10K type strain sequencing project: providing services to taxonomists for standard genome sequencing and annotation.</title>
        <authorList>
            <consortium name="The Broad Institute Genomics Platform"/>
            <consortium name="The Broad Institute Genome Sequencing Center for Infectious Disease"/>
            <person name="Wu L."/>
            <person name="Ma J."/>
        </authorList>
    </citation>
    <scope>NUCLEOTIDE SEQUENCE [LARGE SCALE GENOMIC DNA]</scope>
    <source>
        <strain evidence="3">KCTC 42585</strain>
    </source>
</reference>
<evidence type="ECO:0000256" key="1">
    <source>
        <dbReference type="SAM" id="SignalP"/>
    </source>
</evidence>
<feature type="signal peptide" evidence="1">
    <location>
        <begin position="1"/>
        <end position="19"/>
    </location>
</feature>
<comment type="caution">
    <text evidence="2">The sequence shown here is derived from an EMBL/GenBank/DDBJ whole genome shotgun (WGS) entry which is preliminary data.</text>
</comment>
<dbReference type="Proteomes" id="UP001597468">
    <property type="component" value="Unassembled WGS sequence"/>
</dbReference>
<accession>A0ABW5J2N7</accession>
<keyword evidence="3" id="KW-1185">Reference proteome</keyword>
<evidence type="ECO:0000313" key="3">
    <source>
        <dbReference type="Proteomes" id="UP001597468"/>
    </source>
</evidence>
<name>A0ABW5J2N7_9FLAO</name>
<evidence type="ECO:0000313" key="2">
    <source>
        <dbReference type="EMBL" id="MFD2519205.1"/>
    </source>
</evidence>